<dbReference type="PROSITE" id="PS51257">
    <property type="entry name" value="PROKAR_LIPOPROTEIN"/>
    <property type="match status" value="1"/>
</dbReference>
<organism evidence="1 2">
    <name type="scientific">Litorilinea aerophila</name>
    <dbReference type="NCBI Taxonomy" id="1204385"/>
    <lineage>
        <taxon>Bacteria</taxon>
        <taxon>Bacillati</taxon>
        <taxon>Chloroflexota</taxon>
        <taxon>Caldilineae</taxon>
        <taxon>Caldilineales</taxon>
        <taxon>Caldilineaceae</taxon>
        <taxon>Litorilinea</taxon>
    </lineage>
</organism>
<evidence type="ECO:0000313" key="2">
    <source>
        <dbReference type="Proteomes" id="UP000317371"/>
    </source>
</evidence>
<protein>
    <submittedName>
        <fullName evidence="1">Uncharacterized protein</fullName>
    </submittedName>
</protein>
<evidence type="ECO:0000313" key="1">
    <source>
        <dbReference type="EMBL" id="TQE95411.1"/>
    </source>
</evidence>
<sequence>MRSGRLSLLALLAVALLVLAGCGPRATGGRLAAAASPDQVVIDLPALVIDIDSSGQPSVGGTPLAQLGSLVNQDLAAFTVPAEWVDYLVASNIQHIQIDNTADGLLILVNGEPIPSIAWDGEKLVATAEALETFGAGVALLDKLLPMIRNLGIGVIVRFPVPQGEEIIPLVVEDSEAAAAARAAQEEFLSAVGSPPTFQLVVNYAADGTWNLGDLSEADLRQLAPMPWEMLNLPPALIQAASGAGIQEIGLATNSDGIFISLNGKTLPYITWADGRVNHMLELAGQLGLLEGILGPDPSNMEVMMDTVQSLLPAVQASNVSIKVVFP</sequence>
<name>A0A540VF74_9CHLR</name>
<dbReference type="AlphaFoldDB" id="A0A540VF74"/>
<accession>A0A540VF74</accession>
<gene>
    <name evidence="1" type="ORF">FKZ61_12480</name>
</gene>
<dbReference type="InParanoid" id="A0A540VF74"/>
<reference evidence="1 2" key="1">
    <citation type="submission" date="2019-06" db="EMBL/GenBank/DDBJ databases">
        <title>Genome sequence of Litorilinea aerophila BAA-2444.</title>
        <authorList>
            <person name="Maclea K.S."/>
            <person name="Maurais E.G."/>
            <person name="Iannazzi L.C."/>
        </authorList>
    </citation>
    <scope>NUCLEOTIDE SEQUENCE [LARGE SCALE GENOMIC DNA]</scope>
    <source>
        <strain evidence="1 2">ATCC BAA-2444</strain>
    </source>
</reference>
<comment type="caution">
    <text evidence="1">The sequence shown here is derived from an EMBL/GenBank/DDBJ whole genome shotgun (WGS) entry which is preliminary data.</text>
</comment>
<dbReference type="Proteomes" id="UP000317371">
    <property type="component" value="Unassembled WGS sequence"/>
</dbReference>
<dbReference type="EMBL" id="VIGC01000014">
    <property type="protein sequence ID" value="TQE95411.1"/>
    <property type="molecule type" value="Genomic_DNA"/>
</dbReference>
<proteinExistence type="predicted"/>
<keyword evidence="2" id="KW-1185">Reference proteome</keyword>
<dbReference type="RefSeq" id="WP_141610467.1">
    <property type="nucleotide sequence ID" value="NZ_VIGC02000014.1"/>
</dbReference>
<dbReference type="OrthoDB" id="169996at2"/>